<evidence type="ECO:0000313" key="2">
    <source>
        <dbReference type="Proteomes" id="UP000705983"/>
    </source>
</evidence>
<dbReference type="PANTHER" id="PTHR10091:SF0">
    <property type="entry name" value="GALACTOSE MUTAROTASE"/>
    <property type="match status" value="1"/>
</dbReference>
<sequence>MDHGTVTEVTFGGTAWHIDQGGASAVVASRGATLISWDPGVGESIIDGYESPEELAQGNGSRSRILAPYPGRVNRGTFTWNGRKITLPVASDGHARHGFVSSLDFVRVSTGSTLQLRGEHEANEEWPWSFAVDVVYALGEGDGRTSHLSIDISLTNLSAEAAPAGLGWHPLVRFPGGGKITDLGLTIPARKKVSTSQDLIPLPGESAYAGILAPVAMDRIGRQSLDIAYMGLVPNDEGVVRTTLKNPLSGRTISLVQEPAAAPVVVVWTADGLDRGAREAVALEPYSHVPDAVNRADASASIGLAPGATRSMTATLVYA</sequence>
<dbReference type="InterPro" id="IPR014718">
    <property type="entry name" value="GH-type_carb-bd"/>
</dbReference>
<dbReference type="SUPFAM" id="SSF74650">
    <property type="entry name" value="Galactose mutarotase-like"/>
    <property type="match status" value="1"/>
</dbReference>
<dbReference type="InterPro" id="IPR011013">
    <property type="entry name" value="Gal_mutarotase_sf_dom"/>
</dbReference>
<reference evidence="2" key="1">
    <citation type="submission" date="2021-02" db="EMBL/GenBank/DDBJ databases">
        <title>Leucobacter sp. CX169.</title>
        <authorList>
            <person name="Cheng Y."/>
        </authorList>
    </citation>
    <scope>NUCLEOTIDE SEQUENCE [LARGE SCALE GENOMIC DNA]</scope>
    <source>
        <strain evidence="2">JY899</strain>
    </source>
</reference>
<dbReference type="Proteomes" id="UP000705983">
    <property type="component" value="Unassembled WGS sequence"/>
</dbReference>
<dbReference type="RefSeq" id="WP_187996209.1">
    <property type="nucleotide sequence ID" value="NZ_JACEXG010000002.1"/>
</dbReference>
<organism evidence="1 2">
    <name type="scientific">Flaviflexus equikiangi</name>
    <dbReference type="NCBI Taxonomy" id="2758573"/>
    <lineage>
        <taxon>Bacteria</taxon>
        <taxon>Bacillati</taxon>
        <taxon>Actinomycetota</taxon>
        <taxon>Actinomycetes</taxon>
        <taxon>Actinomycetales</taxon>
        <taxon>Actinomycetaceae</taxon>
        <taxon>Flaviflexus</taxon>
    </lineage>
</organism>
<dbReference type="Gene3D" id="2.70.98.10">
    <property type="match status" value="1"/>
</dbReference>
<comment type="caution">
    <text evidence="1">The sequence shown here is derived from an EMBL/GenBank/DDBJ whole genome shotgun (WGS) entry which is preliminary data.</text>
</comment>
<keyword evidence="2" id="KW-1185">Reference proteome</keyword>
<proteinExistence type="predicted"/>
<dbReference type="InterPro" id="IPR008183">
    <property type="entry name" value="Aldose_1/G6P_1-epimerase"/>
</dbReference>
<accession>A0ABS2TEJ8</accession>
<dbReference type="EMBL" id="JAFFJS010000002">
    <property type="protein sequence ID" value="MBM9432783.1"/>
    <property type="molecule type" value="Genomic_DNA"/>
</dbReference>
<evidence type="ECO:0000313" key="1">
    <source>
        <dbReference type="EMBL" id="MBM9432783.1"/>
    </source>
</evidence>
<protein>
    <submittedName>
        <fullName evidence="1">Aldose 1-epimerase</fullName>
    </submittedName>
</protein>
<dbReference type="Pfam" id="PF01263">
    <property type="entry name" value="Aldose_epim"/>
    <property type="match status" value="1"/>
</dbReference>
<dbReference type="CDD" id="cd01081">
    <property type="entry name" value="Aldose_epim"/>
    <property type="match status" value="1"/>
</dbReference>
<name>A0ABS2TEJ8_9ACTO</name>
<dbReference type="PANTHER" id="PTHR10091">
    <property type="entry name" value="ALDOSE-1-EPIMERASE"/>
    <property type="match status" value="1"/>
</dbReference>
<gene>
    <name evidence="1" type="ORF">JVW63_03580</name>
</gene>